<comment type="catalytic activity">
    <reaction evidence="6 8">
        <text>dCMP + ATP = dCDP + ADP</text>
        <dbReference type="Rhea" id="RHEA:25094"/>
        <dbReference type="ChEBI" id="CHEBI:30616"/>
        <dbReference type="ChEBI" id="CHEBI:57566"/>
        <dbReference type="ChEBI" id="CHEBI:58593"/>
        <dbReference type="ChEBI" id="CHEBI:456216"/>
        <dbReference type="EC" id="2.7.4.25"/>
    </reaction>
</comment>
<dbReference type="InterPro" id="IPR027417">
    <property type="entry name" value="P-loop_NTPase"/>
</dbReference>
<dbReference type="Gene3D" id="3.40.50.300">
    <property type="entry name" value="P-loop containing nucleotide triphosphate hydrolases"/>
    <property type="match status" value="1"/>
</dbReference>
<dbReference type="PANTHER" id="PTHR21299">
    <property type="entry name" value="CYTIDYLATE KINASE/PANTOATE-BETA-ALANINE LIGASE"/>
    <property type="match status" value="1"/>
</dbReference>
<gene>
    <name evidence="8" type="primary">cmk</name>
    <name evidence="10" type="ORF">HYG85_23705</name>
</gene>
<evidence type="ECO:0000256" key="6">
    <source>
        <dbReference type="ARBA" id="ARBA00047615"/>
    </source>
</evidence>
<dbReference type="Proteomes" id="UP000677305">
    <property type="component" value="Chromosome"/>
</dbReference>
<evidence type="ECO:0000256" key="1">
    <source>
        <dbReference type="ARBA" id="ARBA00009427"/>
    </source>
</evidence>
<keyword evidence="5 8" id="KW-0067">ATP-binding</keyword>
<evidence type="ECO:0000313" key="10">
    <source>
        <dbReference type="EMBL" id="QUH31774.1"/>
    </source>
</evidence>
<protein>
    <recommendedName>
        <fullName evidence="8">Cytidylate kinase</fullName>
        <shortName evidence="8">CK</shortName>
        <ecNumber evidence="8">2.7.4.25</ecNumber>
    </recommendedName>
    <alternativeName>
        <fullName evidence="8">Cytidine monophosphate kinase</fullName>
        <shortName evidence="8">CMP kinase</shortName>
    </alternativeName>
</protein>
<reference evidence="10 11" key="1">
    <citation type="submission" date="2020-07" db="EMBL/GenBank/DDBJ databases">
        <title>Vallitalea guaymasensis genome.</title>
        <authorList>
            <person name="Postec A."/>
        </authorList>
    </citation>
    <scope>NUCLEOTIDE SEQUENCE [LARGE SCALE GENOMIC DNA]</scope>
    <source>
        <strain evidence="10 11">Ra1766G1</strain>
    </source>
</reference>
<evidence type="ECO:0000259" key="9">
    <source>
        <dbReference type="Pfam" id="PF02224"/>
    </source>
</evidence>
<keyword evidence="11" id="KW-1185">Reference proteome</keyword>
<evidence type="ECO:0000313" key="11">
    <source>
        <dbReference type="Proteomes" id="UP000677305"/>
    </source>
</evidence>
<dbReference type="InterPro" id="IPR011994">
    <property type="entry name" value="Cytidylate_kinase_dom"/>
</dbReference>
<dbReference type="GO" id="GO:0036431">
    <property type="term" value="F:dCMP kinase activity"/>
    <property type="evidence" value="ECO:0007669"/>
    <property type="project" value="InterPro"/>
</dbReference>
<accession>A0A8J8MFA0</accession>
<evidence type="ECO:0000256" key="7">
    <source>
        <dbReference type="ARBA" id="ARBA00048478"/>
    </source>
</evidence>
<feature type="domain" description="Cytidylate kinase" evidence="9">
    <location>
        <begin position="11"/>
        <end position="224"/>
    </location>
</feature>
<dbReference type="KEGG" id="vgu:HYG85_23705"/>
<evidence type="ECO:0000256" key="8">
    <source>
        <dbReference type="HAMAP-Rule" id="MF_00238"/>
    </source>
</evidence>
<comment type="similarity">
    <text evidence="1 8">Belongs to the cytidylate kinase family. Type 1 subfamily.</text>
</comment>
<dbReference type="EMBL" id="CP058561">
    <property type="protein sequence ID" value="QUH31774.1"/>
    <property type="molecule type" value="Genomic_DNA"/>
</dbReference>
<dbReference type="GO" id="GO:0005829">
    <property type="term" value="C:cytosol"/>
    <property type="evidence" value="ECO:0007669"/>
    <property type="project" value="TreeGrafter"/>
</dbReference>
<dbReference type="SUPFAM" id="SSF52540">
    <property type="entry name" value="P-loop containing nucleoside triphosphate hydrolases"/>
    <property type="match status" value="1"/>
</dbReference>
<dbReference type="EC" id="2.7.4.25" evidence="8"/>
<dbReference type="PANTHER" id="PTHR21299:SF2">
    <property type="entry name" value="CYTIDYLATE KINASE"/>
    <property type="match status" value="1"/>
</dbReference>
<keyword evidence="8" id="KW-0963">Cytoplasm</keyword>
<keyword evidence="3 8" id="KW-0547">Nucleotide-binding</keyword>
<evidence type="ECO:0000256" key="4">
    <source>
        <dbReference type="ARBA" id="ARBA00022777"/>
    </source>
</evidence>
<proteinExistence type="inferred from homology"/>
<organism evidence="10 11">
    <name type="scientific">Vallitalea guaymasensis</name>
    <dbReference type="NCBI Taxonomy" id="1185412"/>
    <lineage>
        <taxon>Bacteria</taxon>
        <taxon>Bacillati</taxon>
        <taxon>Bacillota</taxon>
        <taxon>Clostridia</taxon>
        <taxon>Lachnospirales</taxon>
        <taxon>Vallitaleaceae</taxon>
        <taxon>Vallitalea</taxon>
    </lineage>
</organism>
<keyword evidence="4 8" id="KW-0418">Kinase</keyword>
<evidence type="ECO:0000256" key="5">
    <source>
        <dbReference type="ARBA" id="ARBA00022840"/>
    </source>
</evidence>
<dbReference type="GO" id="GO:0015949">
    <property type="term" value="P:nucleobase-containing small molecule interconversion"/>
    <property type="evidence" value="ECO:0007669"/>
    <property type="project" value="TreeGrafter"/>
</dbReference>
<dbReference type="AlphaFoldDB" id="A0A8J8MFA0"/>
<comment type="catalytic activity">
    <reaction evidence="7 8">
        <text>CMP + ATP = CDP + ADP</text>
        <dbReference type="Rhea" id="RHEA:11600"/>
        <dbReference type="ChEBI" id="CHEBI:30616"/>
        <dbReference type="ChEBI" id="CHEBI:58069"/>
        <dbReference type="ChEBI" id="CHEBI:60377"/>
        <dbReference type="ChEBI" id="CHEBI:456216"/>
        <dbReference type="EC" id="2.7.4.25"/>
    </reaction>
</comment>
<name>A0A8J8MFA0_9FIRM</name>
<dbReference type="GO" id="GO:0005524">
    <property type="term" value="F:ATP binding"/>
    <property type="evidence" value="ECO:0007669"/>
    <property type="project" value="UniProtKB-UniRule"/>
</dbReference>
<evidence type="ECO:0000256" key="2">
    <source>
        <dbReference type="ARBA" id="ARBA00022679"/>
    </source>
</evidence>
<keyword evidence="2 8" id="KW-0808">Transferase</keyword>
<dbReference type="InterPro" id="IPR003136">
    <property type="entry name" value="Cytidylate_kin"/>
</dbReference>
<dbReference type="GO" id="GO:0006220">
    <property type="term" value="P:pyrimidine nucleotide metabolic process"/>
    <property type="evidence" value="ECO:0007669"/>
    <property type="project" value="UniProtKB-UniRule"/>
</dbReference>
<evidence type="ECO:0000256" key="3">
    <source>
        <dbReference type="ARBA" id="ARBA00022741"/>
    </source>
</evidence>
<dbReference type="NCBIfam" id="TIGR00017">
    <property type="entry name" value="cmk"/>
    <property type="match status" value="1"/>
</dbReference>
<feature type="binding site" evidence="8">
    <location>
        <begin position="15"/>
        <end position="23"/>
    </location>
    <ligand>
        <name>ATP</name>
        <dbReference type="ChEBI" id="CHEBI:30616"/>
    </ligand>
</feature>
<dbReference type="CDD" id="cd02020">
    <property type="entry name" value="CMPK"/>
    <property type="match status" value="1"/>
</dbReference>
<sequence>MEGNVVDIINIAIDGPAGAGKSTIAKKIAKELDIIYVDTGAMYRAFGLYCIRNNISSDQNDIINNILDDIDISICYIDGEQQVILNDENVNQFIRDEEVGKMASEVSVNKNVRLKLVELQRNLATKKSIVMDGRDIGTYVLPNATNKIYLNASVETRAKRRHKELLEKGISRDLESIKDEIGKRDYRDMNREFAPLKKADDAIEVDTSNLSIDEVVNKILKMINNNY</sequence>
<comment type="subcellular location">
    <subcellularLocation>
        <location evidence="8">Cytoplasm</location>
    </subcellularLocation>
</comment>
<dbReference type="HAMAP" id="MF_00238">
    <property type="entry name" value="Cytidyl_kinase_type1"/>
    <property type="match status" value="1"/>
</dbReference>
<dbReference type="Pfam" id="PF02224">
    <property type="entry name" value="Cytidylate_kin"/>
    <property type="match status" value="1"/>
</dbReference>